<gene>
    <name evidence="2" type="ORF">HK44_013405</name>
</gene>
<evidence type="ECO:0000313" key="3">
    <source>
        <dbReference type="Proteomes" id="UP000022611"/>
    </source>
</evidence>
<dbReference type="InterPro" id="IPR014558">
    <property type="entry name" value="UCP029720"/>
</dbReference>
<feature type="signal peptide" evidence="1">
    <location>
        <begin position="1"/>
        <end position="25"/>
    </location>
</feature>
<dbReference type="EMBL" id="AFOY02000019">
    <property type="protein sequence ID" value="EXF91799.1"/>
    <property type="molecule type" value="Genomic_DNA"/>
</dbReference>
<dbReference type="AlphaFoldDB" id="A0A010RS79"/>
<dbReference type="eggNOG" id="COG4315">
    <property type="taxonomic scope" value="Bacteria"/>
</dbReference>
<dbReference type="PANTHER" id="PTHR39335:SF1">
    <property type="entry name" value="BLL4220 PROTEIN"/>
    <property type="match status" value="1"/>
</dbReference>
<sequence>MTHYAQSFKALMLAAALALPAMAFAADPAMEKGGMLVDSKGMTLYTFAKDAAGKSMCNDACAANWPPLAATAMDKSKGDWTVIKRDDGKMQWAYYGKPLYTFVKDKKAGDKTGEGLMDGAWHVAKSM</sequence>
<dbReference type="PANTHER" id="PTHR39335">
    <property type="entry name" value="BLL4220 PROTEIN"/>
    <property type="match status" value="1"/>
</dbReference>
<dbReference type="Pfam" id="PF03640">
    <property type="entry name" value="Lipoprotein_15"/>
    <property type="match status" value="2"/>
</dbReference>
<protein>
    <recommendedName>
        <fullName evidence="4">Lipoprotein</fullName>
    </recommendedName>
</protein>
<keyword evidence="1" id="KW-0732">Signal</keyword>
<accession>A0A010RS79</accession>
<dbReference type="GO" id="GO:0043448">
    <property type="term" value="P:alkane catabolic process"/>
    <property type="evidence" value="ECO:0007669"/>
    <property type="project" value="TreeGrafter"/>
</dbReference>
<proteinExistence type="predicted"/>
<dbReference type="HOGENOM" id="CLU_053665_2_0_6"/>
<evidence type="ECO:0000313" key="2">
    <source>
        <dbReference type="EMBL" id="EXF91799.1"/>
    </source>
</evidence>
<organism evidence="2 3">
    <name type="scientific">Pseudomonas fluorescens HK44</name>
    <dbReference type="NCBI Taxonomy" id="1042209"/>
    <lineage>
        <taxon>Bacteria</taxon>
        <taxon>Pseudomonadati</taxon>
        <taxon>Pseudomonadota</taxon>
        <taxon>Gammaproteobacteria</taxon>
        <taxon>Pseudomonadales</taxon>
        <taxon>Pseudomonadaceae</taxon>
        <taxon>Pseudomonas</taxon>
    </lineage>
</organism>
<evidence type="ECO:0000256" key="1">
    <source>
        <dbReference type="SAM" id="SignalP"/>
    </source>
</evidence>
<reference evidence="2 3" key="1">
    <citation type="journal article" date="2011" name="J. Bacteriol.">
        <title>Draft genome sequence of the polycyclic aromatic hydrocarbon-degrading, genetically engineered bioluminescent bioreporter Pseudomonas fluorescens HK44.</title>
        <authorList>
            <person name="Chauhan A."/>
            <person name="Layton A.C."/>
            <person name="Williams D.E."/>
            <person name="Smartt A.E."/>
            <person name="Ripp S."/>
            <person name="Karpinets T.V."/>
            <person name="Brown S.D."/>
            <person name="Sayler G.S."/>
        </authorList>
    </citation>
    <scope>NUCLEOTIDE SEQUENCE [LARGE SCALE GENOMIC DNA]</scope>
    <source>
        <strain evidence="2 3">HK44</strain>
    </source>
</reference>
<dbReference type="RefSeq" id="WP_019694303.1">
    <property type="nucleotide sequence ID" value="NZ_AFOY02000019.1"/>
</dbReference>
<name>A0A010RS79_PSEFL</name>
<comment type="caution">
    <text evidence="2">The sequence shown here is derived from an EMBL/GenBank/DDBJ whole genome shotgun (WGS) entry which is preliminary data.</text>
</comment>
<dbReference type="Proteomes" id="UP000022611">
    <property type="component" value="Unassembled WGS sequence"/>
</dbReference>
<dbReference type="OrthoDB" id="9800666at2"/>
<dbReference type="PATRIC" id="fig|1042209.11.peg.5097"/>
<evidence type="ECO:0008006" key="4">
    <source>
        <dbReference type="Google" id="ProtNLM"/>
    </source>
</evidence>
<feature type="chain" id="PRO_5001456586" description="Lipoprotein" evidence="1">
    <location>
        <begin position="26"/>
        <end position="127"/>
    </location>
</feature>
<dbReference type="PIRSF" id="PIRSF029720">
    <property type="entry name" value="UCP029720"/>
    <property type="match status" value="1"/>
</dbReference>
<dbReference type="InterPro" id="IPR005297">
    <property type="entry name" value="Lipoprotein_repeat"/>
</dbReference>